<dbReference type="AlphaFoldDB" id="A0A923M5E8"/>
<evidence type="ECO:0000313" key="2">
    <source>
        <dbReference type="EMBL" id="MBC5763243.1"/>
    </source>
</evidence>
<dbReference type="Gene3D" id="2.30.110.10">
    <property type="entry name" value="Electron Transport, Fmn-binding Protein, Chain A"/>
    <property type="match status" value="1"/>
</dbReference>
<dbReference type="SUPFAM" id="SSF50475">
    <property type="entry name" value="FMN-binding split barrel"/>
    <property type="match status" value="1"/>
</dbReference>
<dbReference type="RefSeq" id="WP_187079700.1">
    <property type="nucleotide sequence ID" value="NZ_JACORU010000001.1"/>
</dbReference>
<evidence type="ECO:0000313" key="3">
    <source>
        <dbReference type="Proteomes" id="UP000596827"/>
    </source>
</evidence>
<keyword evidence="3" id="KW-1185">Reference proteome</keyword>
<feature type="region of interest" description="Disordered" evidence="1">
    <location>
        <begin position="142"/>
        <end position="162"/>
    </location>
</feature>
<proteinExistence type="predicted"/>
<gene>
    <name evidence="2" type="ORF">H8R02_02190</name>
</gene>
<protein>
    <submittedName>
        <fullName evidence="2">Uncharacterized protein</fullName>
    </submittedName>
</protein>
<accession>A0A923M5E8</accession>
<organism evidence="2 3">
    <name type="scientific">Ramlibacter albus</name>
    <dbReference type="NCBI Taxonomy" id="2079448"/>
    <lineage>
        <taxon>Bacteria</taxon>
        <taxon>Pseudomonadati</taxon>
        <taxon>Pseudomonadota</taxon>
        <taxon>Betaproteobacteria</taxon>
        <taxon>Burkholderiales</taxon>
        <taxon>Comamonadaceae</taxon>
        <taxon>Ramlibacter</taxon>
    </lineage>
</organism>
<sequence length="162" mass="17595">MTVKLPPEQLAFMRRGVSVIVGSRDANLRPSVMRAVGSQVDEDGRTITVFINRSQARQVLQDIAATGQLAVVFSEPSSHRSLQLKASKARQRNATAADEPLLARYLASMEHELAQVHIPPHITRALLAHRVEDVVAVSFEPEQAFDQTPGPRAGTQLTGAAP</sequence>
<evidence type="ECO:0000256" key="1">
    <source>
        <dbReference type="SAM" id="MobiDB-lite"/>
    </source>
</evidence>
<dbReference type="EMBL" id="JACORU010000001">
    <property type="protein sequence ID" value="MBC5763243.1"/>
    <property type="molecule type" value="Genomic_DNA"/>
</dbReference>
<dbReference type="Proteomes" id="UP000596827">
    <property type="component" value="Unassembled WGS sequence"/>
</dbReference>
<name>A0A923M5E8_9BURK</name>
<comment type="caution">
    <text evidence="2">The sequence shown here is derived from an EMBL/GenBank/DDBJ whole genome shotgun (WGS) entry which is preliminary data.</text>
</comment>
<dbReference type="InterPro" id="IPR012349">
    <property type="entry name" value="Split_barrel_FMN-bd"/>
</dbReference>
<reference evidence="2" key="1">
    <citation type="submission" date="2020-08" db="EMBL/GenBank/DDBJ databases">
        <title>Ramlibacter sp. GTP1 16S ribosomal RNA gene genome sequencing and assembly.</title>
        <authorList>
            <person name="Kang M."/>
        </authorList>
    </citation>
    <scope>NUCLEOTIDE SEQUENCE</scope>
    <source>
        <strain evidence="2">GTP1</strain>
    </source>
</reference>